<evidence type="ECO:0000313" key="4">
    <source>
        <dbReference type="EMBL" id="MFD1236221.1"/>
    </source>
</evidence>
<dbReference type="PIRSF" id="PIRSF016838">
    <property type="entry name" value="PafC"/>
    <property type="match status" value="1"/>
</dbReference>
<protein>
    <submittedName>
        <fullName evidence="4">Helix-turn-helix transcriptional regulator</fullName>
    </submittedName>
</protein>
<evidence type="ECO:0000256" key="1">
    <source>
        <dbReference type="ARBA" id="ARBA00023015"/>
    </source>
</evidence>
<dbReference type="SUPFAM" id="SSF46785">
    <property type="entry name" value="Winged helix' DNA-binding domain"/>
    <property type="match status" value="1"/>
</dbReference>
<comment type="caution">
    <text evidence="4">The sequence shown here is derived from an EMBL/GenBank/DDBJ whole genome shotgun (WGS) entry which is preliminary data.</text>
</comment>
<dbReference type="Pfam" id="PF25583">
    <property type="entry name" value="WCX"/>
    <property type="match status" value="1"/>
</dbReference>
<dbReference type="InterPro" id="IPR001034">
    <property type="entry name" value="DeoR_HTH"/>
</dbReference>
<dbReference type="Proteomes" id="UP001597182">
    <property type="component" value="Unassembled WGS sequence"/>
</dbReference>
<dbReference type="Pfam" id="PF08279">
    <property type="entry name" value="HTH_11"/>
    <property type="match status" value="1"/>
</dbReference>
<keyword evidence="1" id="KW-0805">Transcription regulation</keyword>
<dbReference type="InterPro" id="IPR036388">
    <property type="entry name" value="WH-like_DNA-bd_sf"/>
</dbReference>
<dbReference type="InterPro" id="IPR013196">
    <property type="entry name" value="HTH_11"/>
</dbReference>
<dbReference type="PROSITE" id="PS51000">
    <property type="entry name" value="HTH_DEOR_2"/>
    <property type="match status" value="1"/>
</dbReference>
<dbReference type="InterPro" id="IPR026881">
    <property type="entry name" value="WYL_dom"/>
</dbReference>
<dbReference type="PROSITE" id="PS52050">
    <property type="entry name" value="WYL"/>
    <property type="match status" value="1"/>
</dbReference>
<evidence type="ECO:0000259" key="3">
    <source>
        <dbReference type="PROSITE" id="PS51000"/>
    </source>
</evidence>
<dbReference type="PANTHER" id="PTHR34580">
    <property type="match status" value="1"/>
</dbReference>
<proteinExistence type="predicted"/>
<evidence type="ECO:0000313" key="5">
    <source>
        <dbReference type="Proteomes" id="UP001597182"/>
    </source>
</evidence>
<dbReference type="InterPro" id="IPR057727">
    <property type="entry name" value="WCX_dom"/>
</dbReference>
<name>A0ABW3VM67_9PSEU</name>
<dbReference type="PANTHER" id="PTHR34580:SF1">
    <property type="entry name" value="PROTEIN PAFC"/>
    <property type="match status" value="1"/>
</dbReference>
<dbReference type="RefSeq" id="WP_339124349.1">
    <property type="nucleotide sequence ID" value="NZ_BAABKS010000012.1"/>
</dbReference>
<organism evidence="4 5">
    <name type="scientific">Pseudonocardia benzenivorans</name>
    <dbReference type="NCBI Taxonomy" id="228005"/>
    <lineage>
        <taxon>Bacteria</taxon>
        <taxon>Bacillati</taxon>
        <taxon>Actinomycetota</taxon>
        <taxon>Actinomycetes</taxon>
        <taxon>Pseudonocardiales</taxon>
        <taxon>Pseudonocardiaceae</taxon>
        <taxon>Pseudonocardia</taxon>
    </lineage>
</organism>
<sequence>MRADRLLSLVLLLRHRGRMTASALARELEVSTRTVLRDVEALSAAGVPVYAERGRDGGFALLPGFTTDLTGLTHDEAVALLTSRSRVTSEALGMGPAFTSAMAKLVAAMPDGARSRATDAADRVLVRRGGLIGEPEPDRHPEAVQRAVLSGHRLRIRYPSRGRPPTWRTVDPLGLVSAAGRWYLLALHDGADRTYRLSRITEAEELAEPAARPAGVDLEALWQRRRAEFLASHTGMRARLRIRSSRRAEVVRVATAGVTDVEQQGEWLVVDVGFGDLTHAARVVWSLAVDAEALGPPELREAIRARAQRLVDTHS</sequence>
<feature type="domain" description="HTH deoR-type" evidence="3">
    <location>
        <begin position="2"/>
        <end position="57"/>
    </location>
</feature>
<dbReference type="InterPro" id="IPR036390">
    <property type="entry name" value="WH_DNA-bd_sf"/>
</dbReference>
<dbReference type="EMBL" id="JBHTMB010000211">
    <property type="protein sequence ID" value="MFD1236221.1"/>
    <property type="molecule type" value="Genomic_DNA"/>
</dbReference>
<dbReference type="InterPro" id="IPR028349">
    <property type="entry name" value="PafC-like"/>
</dbReference>
<dbReference type="Pfam" id="PF13280">
    <property type="entry name" value="WYL"/>
    <property type="match status" value="1"/>
</dbReference>
<keyword evidence="2" id="KW-0804">Transcription</keyword>
<reference evidence="5" key="1">
    <citation type="journal article" date="2019" name="Int. J. Syst. Evol. Microbiol.">
        <title>The Global Catalogue of Microorganisms (GCM) 10K type strain sequencing project: providing services to taxonomists for standard genome sequencing and annotation.</title>
        <authorList>
            <consortium name="The Broad Institute Genomics Platform"/>
            <consortium name="The Broad Institute Genome Sequencing Center for Infectious Disease"/>
            <person name="Wu L."/>
            <person name="Ma J."/>
        </authorList>
    </citation>
    <scope>NUCLEOTIDE SEQUENCE [LARGE SCALE GENOMIC DNA]</scope>
    <source>
        <strain evidence="5">CCUG 49018</strain>
    </source>
</reference>
<accession>A0ABW3VM67</accession>
<evidence type="ECO:0000256" key="2">
    <source>
        <dbReference type="ARBA" id="ARBA00023163"/>
    </source>
</evidence>
<dbReference type="Gene3D" id="1.10.10.10">
    <property type="entry name" value="Winged helix-like DNA-binding domain superfamily/Winged helix DNA-binding domain"/>
    <property type="match status" value="1"/>
</dbReference>
<dbReference type="InterPro" id="IPR051534">
    <property type="entry name" value="CBASS_pafABC_assoc_protein"/>
</dbReference>
<gene>
    <name evidence="4" type="ORF">ACFQ34_23265</name>
</gene>
<keyword evidence="5" id="KW-1185">Reference proteome</keyword>